<dbReference type="OrthoDB" id="7340239at2"/>
<evidence type="ECO:0000313" key="2">
    <source>
        <dbReference type="EMBL" id="RXN92724.1"/>
    </source>
</evidence>
<organism evidence="2 3">
    <name type="scientific">Achromobacter aloeverae</name>
    <dbReference type="NCBI Taxonomy" id="1750518"/>
    <lineage>
        <taxon>Bacteria</taxon>
        <taxon>Pseudomonadati</taxon>
        <taxon>Pseudomonadota</taxon>
        <taxon>Betaproteobacteria</taxon>
        <taxon>Burkholderiales</taxon>
        <taxon>Alcaligenaceae</taxon>
        <taxon>Achromobacter</taxon>
    </lineage>
</organism>
<feature type="domain" description="Lysozyme inhibitor LprI-like N-terminal" evidence="1">
    <location>
        <begin position="56"/>
        <end position="154"/>
    </location>
</feature>
<comment type="caution">
    <text evidence="2">The sequence shown here is derived from an EMBL/GenBank/DDBJ whole genome shotgun (WGS) entry which is preliminary data.</text>
</comment>
<dbReference type="Pfam" id="PF07007">
    <property type="entry name" value="LprI"/>
    <property type="match status" value="1"/>
</dbReference>
<dbReference type="Gene3D" id="1.20.1270.180">
    <property type="match status" value="1"/>
</dbReference>
<sequence length="159" mass="16527">MAYRYPLSRPAWLLIGSATLAALIAAGSIAETVPARPPGALVMGPGPVILDPLTECQNAVGDKPRTALGHCLGDAQRVAEKAMVASYGDLEKSLRDVKSAGTPKAISTLKESQKAFVKFRDAECKRQGAAAMGGSGAGDMEAACLVKLTRWRTSILSSG</sequence>
<accession>A0A4Q1HNV7</accession>
<name>A0A4Q1HNV7_9BURK</name>
<dbReference type="InterPro" id="IPR009739">
    <property type="entry name" value="LprI-like_N"/>
</dbReference>
<dbReference type="Proteomes" id="UP000290849">
    <property type="component" value="Unassembled WGS sequence"/>
</dbReference>
<protein>
    <recommendedName>
        <fullName evidence="1">Lysozyme inhibitor LprI-like N-terminal domain-containing protein</fullName>
    </recommendedName>
</protein>
<dbReference type="AlphaFoldDB" id="A0A4Q1HNV7"/>
<keyword evidence="3" id="KW-1185">Reference proteome</keyword>
<dbReference type="RefSeq" id="WP_129148683.1">
    <property type="nucleotide sequence ID" value="NZ_JBHSDO010000006.1"/>
</dbReference>
<dbReference type="NCBIfam" id="NF041434">
    <property type="entry name" value="UmoC"/>
    <property type="match status" value="1"/>
</dbReference>
<evidence type="ECO:0000259" key="1">
    <source>
        <dbReference type="Pfam" id="PF07007"/>
    </source>
</evidence>
<gene>
    <name evidence="2" type="ORF">C7R54_02945</name>
</gene>
<reference evidence="2 3" key="1">
    <citation type="journal article" date="2017" name="Int. J. Syst. Evol. Microbiol.">
        <title>Achromobacter aloeverae sp. nov., isolated from the root of Aloe vera (L.) Burm.f.</title>
        <authorList>
            <person name="Kuncharoen N."/>
            <person name="Muramatsu Y."/>
            <person name="Shibata C."/>
            <person name="Kamakura Y."/>
            <person name="Nakagawa Y."/>
            <person name="Tanasupawat S."/>
        </authorList>
    </citation>
    <scope>NUCLEOTIDE SEQUENCE [LARGE SCALE GENOMIC DNA]</scope>
    <source>
        <strain evidence="2 3">AVA-1</strain>
    </source>
</reference>
<evidence type="ECO:0000313" key="3">
    <source>
        <dbReference type="Proteomes" id="UP000290849"/>
    </source>
</evidence>
<dbReference type="EMBL" id="PYAL01000001">
    <property type="protein sequence ID" value="RXN92724.1"/>
    <property type="molecule type" value="Genomic_DNA"/>
</dbReference>
<proteinExistence type="predicted"/>